<organism evidence="1">
    <name type="scientific">marine sediment metagenome</name>
    <dbReference type="NCBI Taxonomy" id="412755"/>
    <lineage>
        <taxon>unclassified sequences</taxon>
        <taxon>metagenomes</taxon>
        <taxon>ecological metagenomes</taxon>
    </lineage>
</organism>
<name>A0A0F9BIJ5_9ZZZZ</name>
<evidence type="ECO:0008006" key="2">
    <source>
        <dbReference type="Google" id="ProtNLM"/>
    </source>
</evidence>
<dbReference type="InterPro" id="IPR000600">
    <property type="entry name" value="ROK"/>
</dbReference>
<comment type="caution">
    <text evidence="1">The sequence shown here is derived from an EMBL/GenBank/DDBJ whole genome shotgun (WGS) entry which is preliminary data.</text>
</comment>
<dbReference type="SUPFAM" id="SSF53067">
    <property type="entry name" value="Actin-like ATPase domain"/>
    <property type="match status" value="1"/>
</dbReference>
<protein>
    <recommendedName>
        <fullName evidence="2">Glucokinase</fullName>
    </recommendedName>
</protein>
<reference evidence="1" key="1">
    <citation type="journal article" date="2015" name="Nature">
        <title>Complex archaea that bridge the gap between prokaryotes and eukaryotes.</title>
        <authorList>
            <person name="Spang A."/>
            <person name="Saw J.H."/>
            <person name="Jorgensen S.L."/>
            <person name="Zaremba-Niedzwiedzka K."/>
            <person name="Martijn J."/>
            <person name="Lind A.E."/>
            <person name="van Eijk R."/>
            <person name="Schleper C."/>
            <person name="Guy L."/>
            <person name="Ettema T.J."/>
        </authorList>
    </citation>
    <scope>NUCLEOTIDE SEQUENCE</scope>
</reference>
<feature type="non-terminal residue" evidence="1">
    <location>
        <position position="1"/>
    </location>
</feature>
<evidence type="ECO:0000313" key="1">
    <source>
        <dbReference type="EMBL" id="KKL13662.1"/>
    </source>
</evidence>
<dbReference type="InterPro" id="IPR043129">
    <property type="entry name" value="ATPase_NBD"/>
</dbReference>
<proteinExistence type="predicted"/>
<dbReference type="PANTHER" id="PTHR18964:SF149">
    <property type="entry name" value="BIFUNCTIONAL UDP-N-ACETYLGLUCOSAMINE 2-EPIMERASE_N-ACETYLMANNOSAMINE KINASE"/>
    <property type="match status" value="1"/>
</dbReference>
<dbReference type="PANTHER" id="PTHR18964">
    <property type="entry name" value="ROK (REPRESSOR, ORF, KINASE) FAMILY"/>
    <property type="match status" value="1"/>
</dbReference>
<sequence>GEKCPCGNYGCLELYCSSKALTSAAAAALEDGRESILRECCRGNIYNISAEEVTRAAFDGDALARELLKRAGNYLGVALANLIHLLTPEAIVITGGLTGAWDILVVEAKRVSAKRVLRGLMDNVEFMKSSLGTEDAGTIGAAAVVFNGPESD</sequence>
<gene>
    <name evidence="1" type="ORF">LCGC14_2523530</name>
</gene>
<accession>A0A0F9BIJ5</accession>
<dbReference type="Pfam" id="PF00480">
    <property type="entry name" value="ROK"/>
    <property type="match status" value="1"/>
</dbReference>
<dbReference type="EMBL" id="LAZR01040769">
    <property type="protein sequence ID" value="KKL13662.1"/>
    <property type="molecule type" value="Genomic_DNA"/>
</dbReference>
<dbReference type="Gene3D" id="3.30.420.40">
    <property type="match status" value="1"/>
</dbReference>
<dbReference type="AlphaFoldDB" id="A0A0F9BIJ5"/>